<feature type="chain" id="PRO_5038551815" evidence="1">
    <location>
        <begin position="21"/>
        <end position="77"/>
    </location>
</feature>
<dbReference type="RefSeq" id="WP_094235085.1">
    <property type="nucleotide sequence ID" value="NZ_CP022657.1"/>
</dbReference>
<keyword evidence="3" id="KW-1185">Reference proteome</keyword>
<dbReference type="Proteomes" id="UP000214688">
    <property type="component" value="Chromosome"/>
</dbReference>
<protein>
    <submittedName>
        <fullName evidence="2">Uncharacterized protein</fullName>
    </submittedName>
</protein>
<organism evidence="2 3">
    <name type="scientific">Tumebacillus algifaecis</name>
    <dbReference type="NCBI Taxonomy" id="1214604"/>
    <lineage>
        <taxon>Bacteria</taxon>
        <taxon>Bacillati</taxon>
        <taxon>Bacillota</taxon>
        <taxon>Bacilli</taxon>
        <taxon>Bacillales</taxon>
        <taxon>Alicyclobacillaceae</taxon>
        <taxon>Tumebacillus</taxon>
    </lineage>
</organism>
<evidence type="ECO:0000256" key="1">
    <source>
        <dbReference type="SAM" id="SignalP"/>
    </source>
</evidence>
<evidence type="ECO:0000313" key="3">
    <source>
        <dbReference type="Proteomes" id="UP000214688"/>
    </source>
</evidence>
<proteinExistence type="predicted"/>
<dbReference type="KEGG" id="tab:CIG75_01780"/>
<gene>
    <name evidence="2" type="ORF">CIG75_01780</name>
</gene>
<dbReference type="OrthoDB" id="2382247at2"/>
<dbReference type="AlphaFoldDB" id="A0A223CX85"/>
<keyword evidence="1" id="KW-0732">Signal</keyword>
<name>A0A223CX85_9BACL</name>
<feature type="signal peptide" evidence="1">
    <location>
        <begin position="1"/>
        <end position="20"/>
    </location>
</feature>
<evidence type="ECO:0000313" key="2">
    <source>
        <dbReference type="EMBL" id="ASS73825.1"/>
    </source>
</evidence>
<reference evidence="2 3" key="1">
    <citation type="journal article" date="2015" name="Int. J. Syst. Evol. Microbiol.">
        <title>Tumebacillus algifaecis sp. nov., isolated from decomposing algal scum.</title>
        <authorList>
            <person name="Wu Y.F."/>
            <person name="Zhang B."/>
            <person name="Xing P."/>
            <person name="Wu Q.L."/>
            <person name="Liu S.J."/>
        </authorList>
    </citation>
    <scope>NUCLEOTIDE SEQUENCE [LARGE SCALE GENOMIC DNA]</scope>
    <source>
        <strain evidence="2 3">THMBR28</strain>
    </source>
</reference>
<dbReference type="EMBL" id="CP022657">
    <property type="protein sequence ID" value="ASS73825.1"/>
    <property type="molecule type" value="Genomic_DNA"/>
</dbReference>
<accession>A0A223CX85</accession>
<sequence>MKKLIGFIFLSTVAVVTVLATPQGDAQAWWTDFGPNVTGPETLIAEVHVLSVASEVVIETEPTNTCDLWWTDHGPNH</sequence>